<accession>A0A383VLN8</accession>
<dbReference type="STRING" id="3088.A0A383VLN8"/>
<keyword evidence="2" id="KW-0479">Metal-binding</keyword>
<dbReference type="InterPro" id="IPR039058">
    <property type="entry name" value="Yippee_fam"/>
</dbReference>
<organism evidence="5 6">
    <name type="scientific">Tetradesmus obliquus</name>
    <name type="common">Green alga</name>
    <name type="synonym">Acutodesmus obliquus</name>
    <dbReference type="NCBI Taxonomy" id="3088"/>
    <lineage>
        <taxon>Eukaryota</taxon>
        <taxon>Viridiplantae</taxon>
        <taxon>Chlorophyta</taxon>
        <taxon>core chlorophytes</taxon>
        <taxon>Chlorophyceae</taxon>
        <taxon>CS clade</taxon>
        <taxon>Sphaeropleales</taxon>
        <taxon>Scenedesmaceae</taxon>
        <taxon>Tetradesmus</taxon>
    </lineage>
</organism>
<gene>
    <name evidence="5" type="ORF">BQ4739_LOCUS6869</name>
</gene>
<evidence type="ECO:0000256" key="1">
    <source>
        <dbReference type="ARBA" id="ARBA00005613"/>
    </source>
</evidence>
<dbReference type="Pfam" id="PF03226">
    <property type="entry name" value="Yippee-Mis18"/>
    <property type="match status" value="1"/>
</dbReference>
<dbReference type="InterPro" id="IPR034751">
    <property type="entry name" value="Yippee"/>
</dbReference>
<protein>
    <recommendedName>
        <fullName evidence="4">Protein yippee-like</fullName>
    </recommendedName>
</protein>
<keyword evidence="3" id="KW-0862">Zinc</keyword>
<reference evidence="5 6" key="1">
    <citation type="submission" date="2016-10" db="EMBL/GenBank/DDBJ databases">
        <authorList>
            <person name="Cai Z."/>
        </authorList>
    </citation>
    <scope>NUCLEOTIDE SEQUENCE [LARGE SCALE GENOMIC DNA]</scope>
</reference>
<dbReference type="InterPro" id="IPR004910">
    <property type="entry name" value="Yippee/Mis18/Cereblon"/>
</dbReference>
<proteinExistence type="inferred from homology"/>
<evidence type="ECO:0000256" key="3">
    <source>
        <dbReference type="ARBA" id="ARBA00022833"/>
    </source>
</evidence>
<evidence type="ECO:0000256" key="4">
    <source>
        <dbReference type="RuleBase" id="RU110713"/>
    </source>
</evidence>
<evidence type="ECO:0000313" key="5">
    <source>
        <dbReference type="EMBL" id="SZX66457.1"/>
    </source>
</evidence>
<dbReference type="Proteomes" id="UP000256970">
    <property type="component" value="Unassembled WGS sequence"/>
</dbReference>
<keyword evidence="6" id="KW-1185">Reference proteome</keyword>
<name>A0A383VLN8_TETOB</name>
<sequence length="114" mass="12956">MGRPFKQYLSGPRVYCCSNCKAHAADHDDIISKAFQGRRGRAYLFDSVVNVSLGPKENRMLITGLHTVADIFCTVCEANLGWKYEMAYEEGQKYKEGKFILEKANIVKVEDGQW</sequence>
<dbReference type="PANTHER" id="PTHR13848">
    <property type="entry name" value="PROTEIN YIPPEE-LIKE CG15309-RELATED"/>
    <property type="match status" value="1"/>
</dbReference>
<evidence type="ECO:0000256" key="2">
    <source>
        <dbReference type="ARBA" id="ARBA00022723"/>
    </source>
</evidence>
<dbReference type="EMBL" id="FNXT01000701">
    <property type="protein sequence ID" value="SZX66457.1"/>
    <property type="molecule type" value="Genomic_DNA"/>
</dbReference>
<dbReference type="PROSITE" id="PS51792">
    <property type="entry name" value="YIPPEE"/>
    <property type="match status" value="1"/>
</dbReference>
<dbReference type="AlphaFoldDB" id="A0A383VLN8"/>
<dbReference type="GO" id="GO:0046872">
    <property type="term" value="F:metal ion binding"/>
    <property type="evidence" value="ECO:0007669"/>
    <property type="project" value="UniProtKB-KW"/>
</dbReference>
<evidence type="ECO:0000313" key="6">
    <source>
        <dbReference type="Proteomes" id="UP000256970"/>
    </source>
</evidence>
<comment type="similarity">
    <text evidence="1 4">Belongs to the yippee family.</text>
</comment>